<accession>A0A8S1B6T1</accession>
<feature type="transmembrane region" description="Helical" evidence="11">
    <location>
        <begin position="278"/>
        <end position="298"/>
    </location>
</feature>
<feature type="domain" description="Neurotransmitter-gated ion-channel transmembrane" evidence="13">
    <location>
        <begin position="253"/>
        <end position="372"/>
    </location>
</feature>
<evidence type="ECO:0000256" key="7">
    <source>
        <dbReference type="ARBA" id="ARBA00022989"/>
    </source>
</evidence>
<dbReference type="Proteomes" id="UP000494256">
    <property type="component" value="Unassembled WGS sequence"/>
</dbReference>
<evidence type="ECO:0000313" key="15">
    <source>
        <dbReference type="EMBL" id="CAB3255386.1"/>
    </source>
</evidence>
<keyword evidence="10 11" id="KW-0407">Ion channel</keyword>
<dbReference type="InterPro" id="IPR006029">
    <property type="entry name" value="Neurotrans-gated_channel_TM"/>
</dbReference>
<evidence type="ECO:0000259" key="13">
    <source>
        <dbReference type="Pfam" id="PF02932"/>
    </source>
</evidence>
<dbReference type="GO" id="GO:0005886">
    <property type="term" value="C:plasma membrane"/>
    <property type="evidence" value="ECO:0007669"/>
    <property type="project" value="UniProtKB-SubCell"/>
</dbReference>
<dbReference type="InterPro" id="IPR006202">
    <property type="entry name" value="Neur_chan_lig-bd"/>
</dbReference>
<dbReference type="GO" id="GO:0099095">
    <property type="term" value="F:ligand-gated monoatomic anion channel activity"/>
    <property type="evidence" value="ECO:0007669"/>
    <property type="project" value="UniProtKB-ARBA"/>
</dbReference>
<feature type="signal peptide" evidence="11">
    <location>
        <begin position="1"/>
        <end position="17"/>
    </location>
</feature>
<evidence type="ECO:0000256" key="10">
    <source>
        <dbReference type="ARBA" id="ARBA00023303"/>
    </source>
</evidence>
<comment type="similarity">
    <text evidence="11">Belongs to the ligand-gated ion channel (TC 1.A.9) family.</text>
</comment>
<dbReference type="GO" id="GO:0005254">
    <property type="term" value="F:chloride channel activity"/>
    <property type="evidence" value="ECO:0007669"/>
    <property type="project" value="UniProtKB-ARBA"/>
</dbReference>
<evidence type="ECO:0000259" key="12">
    <source>
        <dbReference type="Pfam" id="PF02931"/>
    </source>
</evidence>
<dbReference type="Proteomes" id="UP000494106">
    <property type="component" value="Unassembled WGS sequence"/>
</dbReference>
<organism evidence="15 16">
    <name type="scientific">Arctia plantaginis</name>
    <name type="common">Wood tiger moth</name>
    <name type="synonym">Phalaena plantaginis</name>
    <dbReference type="NCBI Taxonomy" id="874455"/>
    <lineage>
        <taxon>Eukaryota</taxon>
        <taxon>Metazoa</taxon>
        <taxon>Ecdysozoa</taxon>
        <taxon>Arthropoda</taxon>
        <taxon>Hexapoda</taxon>
        <taxon>Insecta</taxon>
        <taxon>Pterygota</taxon>
        <taxon>Neoptera</taxon>
        <taxon>Endopterygota</taxon>
        <taxon>Lepidoptera</taxon>
        <taxon>Glossata</taxon>
        <taxon>Ditrysia</taxon>
        <taxon>Noctuoidea</taxon>
        <taxon>Erebidae</taxon>
        <taxon>Arctiinae</taxon>
        <taxon>Arctia</taxon>
    </lineage>
</organism>
<dbReference type="SUPFAM" id="SSF90112">
    <property type="entry name" value="Neurotransmitter-gated ion-channel transmembrane pore"/>
    <property type="match status" value="1"/>
</dbReference>
<dbReference type="GO" id="GO:0004888">
    <property type="term" value="F:transmembrane signaling receptor activity"/>
    <property type="evidence" value="ECO:0007669"/>
    <property type="project" value="InterPro"/>
</dbReference>
<dbReference type="InterPro" id="IPR018000">
    <property type="entry name" value="Neurotransmitter_ion_chnl_CS"/>
</dbReference>
<keyword evidence="3 11" id="KW-0813">Transport</keyword>
<name>A0A8S1B6T1_ARCPL</name>
<dbReference type="InterPro" id="IPR006201">
    <property type="entry name" value="Neur_channel"/>
</dbReference>
<keyword evidence="6 11" id="KW-0732">Signal</keyword>
<keyword evidence="7 11" id="KW-1133">Transmembrane helix</keyword>
<dbReference type="EMBL" id="CADEBD010000312">
    <property type="protein sequence ID" value="CAB3242456.1"/>
    <property type="molecule type" value="Genomic_DNA"/>
</dbReference>
<dbReference type="PROSITE" id="PS00236">
    <property type="entry name" value="NEUROTR_ION_CHANNEL"/>
    <property type="match status" value="1"/>
</dbReference>
<evidence type="ECO:0000256" key="5">
    <source>
        <dbReference type="ARBA" id="ARBA00022692"/>
    </source>
</evidence>
<dbReference type="InterPro" id="IPR036719">
    <property type="entry name" value="Neuro-gated_channel_TM_sf"/>
</dbReference>
<dbReference type="OrthoDB" id="6667051at2759"/>
<proteinExistence type="inferred from homology"/>
<evidence type="ECO:0000313" key="17">
    <source>
        <dbReference type="Proteomes" id="UP000494256"/>
    </source>
</evidence>
<keyword evidence="5 11" id="KW-0812">Transmembrane</keyword>
<evidence type="ECO:0000256" key="8">
    <source>
        <dbReference type="ARBA" id="ARBA00023065"/>
    </source>
</evidence>
<dbReference type="Pfam" id="PF02932">
    <property type="entry name" value="Neur_chan_memb"/>
    <property type="match status" value="1"/>
</dbReference>
<dbReference type="InterPro" id="IPR038050">
    <property type="entry name" value="Neuro_actylchol_rec"/>
</dbReference>
<dbReference type="Gene3D" id="2.70.170.10">
    <property type="entry name" value="Neurotransmitter-gated ion-channel ligand-binding domain"/>
    <property type="match status" value="1"/>
</dbReference>
<protein>
    <recommendedName>
        <fullName evidence="18">Glycine receptor subunit alpha-4-like</fullName>
    </recommendedName>
</protein>
<dbReference type="PANTHER" id="PTHR18945">
    <property type="entry name" value="NEUROTRANSMITTER GATED ION CHANNEL"/>
    <property type="match status" value="1"/>
</dbReference>
<feature type="transmembrane region" description="Helical" evidence="11">
    <location>
        <begin position="253"/>
        <end position="271"/>
    </location>
</feature>
<evidence type="ECO:0008006" key="18">
    <source>
        <dbReference type="Google" id="ProtNLM"/>
    </source>
</evidence>
<keyword evidence="8 11" id="KW-0406">Ion transport</keyword>
<comment type="caution">
    <text evidence="15">The sequence shown here is derived from an EMBL/GenBank/DDBJ whole genome shotgun (WGS) entry which is preliminary data.</text>
</comment>
<evidence type="ECO:0000256" key="3">
    <source>
        <dbReference type="ARBA" id="ARBA00022448"/>
    </source>
</evidence>
<evidence type="ECO:0000256" key="11">
    <source>
        <dbReference type="RuleBase" id="RU000687"/>
    </source>
</evidence>
<evidence type="ECO:0000313" key="14">
    <source>
        <dbReference type="EMBL" id="CAB3242456.1"/>
    </source>
</evidence>
<keyword evidence="16" id="KW-1185">Reference proteome</keyword>
<sequence>MWTLLPPLLAVFALADGATFAPDKDLLECASQILYLDQHVYDIPKSYNRNIPPDKNTTVYVGVNINRVSGVDENKEEITLDVFLQVSWSDSRLHVPPNKPFIDMPWEFRQLLWTPDLYIWQLQTMRILSVLQEMTSLRLYANRTVSVSIGATITIKCEMDFVLYPLDVQSCDMDFSSYKYTTQDVRFEWSDVAPWMGRGNNQQRNQFRLPKYVVTFLMDKSNHIRNFGEGSHSTARLQIKLSRELRSYLLESYLPSSLFVIISWGSFCVIPEIVPGRMVLLVTTLLSLVTMFDTVSTNSPDALELKCIEVWLISCTIFVFLALMEYFVVLFGIRYDKSWSRRRADLRRAASSAQLAPPPLHINHSQRLSTPVTGTPQGGMFSPTLSVEDDGLKQQMDHQTIQRDSPIFESMPSANGGGNLMTRVGTVVDRGVMFCGAQHGTLDKFALMVFPLCFLLFNIVYWTTYLSEAYRRVT</sequence>
<dbReference type="Gene3D" id="1.20.58.390">
    <property type="entry name" value="Neurotransmitter-gated ion-channel transmembrane domain"/>
    <property type="match status" value="1"/>
</dbReference>
<dbReference type="EMBL" id="CADEBC010000574">
    <property type="protein sequence ID" value="CAB3255386.1"/>
    <property type="molecule type" value="Genomic_DNA"/>
</dbReference>
<evidence type="ECO:0000256" key="6">
    <source>
        <dbReference type="ARBA" id="ARBA00022729"/>
    </source>
</evidence>
<feature type="domain" description="Neurotransmitter-gated ion-channel ligand-binding" evidence="12">
    <location>
        <begin position="42"/>
        <end position="224"/>
    </location>
</feature>
<dbReference type="InterPro" id="IPR006028">
    <property type="entry name" value="GABAA/Glycine_rcpt"/>
</dbReference>
<comment type="subcellular location">
    <subcellularLocation>
        <location evidence="2">Cell membrane</location>
    </subcellularLocation>
    <subcellularLocation>
        <location evidence="1">Membrane</location>
        <topology evidence="1">Multi-pass membrane protein</topology>
    </subcellularLocation>
</comment>
<dbReference type="GO" id="GO:0005230">
    <property type="term" value="F:extracellular ligand-gated monoatomic ion channel activity"/>
    <property type="evidence" value="ECO:0007669"/>
    <property type="project" value="InterPro"/>
</dbReference>
<feature type="transmembrane region" description="Helical" evidence="11">
    <location>
        <begin position="310"/>
        <end position="333"/>
    </location>
</feature>
<dbReference type="AlphaFoldDB" id="A0A8S1B6T1"/>
<evidence type="ECO:0000256" key="1">
    <source>
        <dbReference type="ARBA" id="ARBA00004141"/>
    </source>
</evidence>
<gene>
    <name evidence="15" type="ORF">APLA_LOCUS14895</name>
    <name evidence="14" type="ORF">APLA_LOCUS9978</name>
</gene>
<evidence type="ECO:0000313" key="16">
    <source>
        <dbReference type="Proteomes" id="UP000494106"/>
    </source>
</evidence>
<dbReference type="SUPFAM" id="SSF63712">
    <property type="entry name" value="Nicotinic receptor ligand binding domain-like"/>
    <property type="match status" value="1"/>
</dbReference>
<evidence type="ECO:0000256" key="9">
    <source>
        <dbReference type="ARBA" id="ARBA00023136"/>
    </source>
</evidence>
<keyword evidence="4" id="KW-1003">Cell membrane</keyword>
<dbReference type="PRINTS" id="PR00252">
    <property type="entry name" value="NRIONCHANNEL"/>
</dbReference>
<reference evidence="16 17" key="1">
    <citation type="submission" date="2020-04" db="EMBL/GenBank/DDBJ databases">
        <authorList>
            <person name="Wallbank WR R."/>
            <person name="Pardo Diaz C."/>
            <person name="Kozak K."/>
            <person name="Martin S."/>
            <person name="Jiggins C."/>
            <person name="Moest M."/>
            <person name="Warren A I."/>
            <person name="Byers J.R.P. K."/>
            <person name="Montejo-Kovacevich G."/>
            <person name="Yen C E."/>
        </authorList>
    </citation>
    <scope>NUCLEOTIDE SEQUENCE [LARGE SCALE GENOMIC DNA]</scope>
</reference>
<feature type="transmembrane region" description="Helical" evidence="11">
    <location>
        <begin position="445"/>
        <end position="464"/>
    </location>
</feature>
<feature type="chain" id="PRO_5036514587" description="Glycine receptor subunit alpha-4-like" evidence="11">
    <location>
        <begin position="18"/>
        <end position="474"/>
    </location>
</feature>
<evidence type="ECO:0000256" key="2">
    <source>
        <dbReference type="ARBA" id="ARBA00004236"/>
    </source>
</evidence>
<dbReference type="InterPro" id="IPR036734">
    <property type="entry name" value="Neur_chan_lig-bd_sf"/>
</dbReference>
<dbReference type="PRINTS" id="PR00253">
    <property type="entry name" value="GABAARECEPTR"/>
</dbReference>
<dbReference type="Pfam" id="PF02931">
    <property type="entry name" value="Neur_chan_LBD"/>
    <property type="match status" value="1"/>
</dbReference>
<keyword evidence="9 11" id="KW-0472">Membrane</keyword>
<evidence type="ECO:0000256" key="4">
    <source>
        <dbReference type="ARBA" id="ARBA00022475"/>
    </source>
</evidence>